<dbReference type="InterPro" id="IPR050263">
    <property type="entry name" value="Bact_Fimbrial_Adh_Pro"/>
</dbReference>
<dbReference type="PANTHER" id="PTHR33420:SF12">
    <property type="entry name" value="FIMBRIN-LIKE PROTEIN FIMI-RELATED"/>
    <property type="match status" value="1"/>
</dbReference>
<dbReference type="GO" id="GO:0009289">
    <property type="term" value="C:pilus"/>
    <property type="evidence" value="ECO:0007669"/>
    <property type="project" value="UniProtKB-SubCell"/>
</dbReference>
<evidence type="ECO:0000256" key="1">
    <source>
        <dbReference type="ARBA" id="ARBA00004561"/>
    </source>
</evidence>
<dbReference type="PATRIC" id="fig|1420013.3.peg.938"/>
<dbReference type="InterPro" id="IPR008966">
    <property type="entry name" value="Adhesion_dom_sf"/>
</dbReference>
<evidence type="ECO:0000256" key="6">
    <source>
        <dbReference type="ARBA" id="ARBA00074099"/>
    </source>
</evidence>
<gene>
    <name evidence="9" type="ORF">KPNJ2_00980</name>
</gene>
<dbReference type="KEGG" id="kps:KPNJ2_00980"/>
<evidence type="ECO:0000256" key="2">
    <source>
        <dbReference type="ARBA" id="ARBA00006671"/>
    </source>
</evidence>
<evidence type="ECO:0000256" key="5">
    <source>
        <dbReference type="ARBA" id="ARBA00023263"/>
    </source>
</evidence>
<dbReference type="SUPFAM" id="SSF49401">
    <property type="entry name" value="Bacterial adhesins"/>
    <property type="match status" value="1"/>
</dbReference>
<dbReference type="NCBIfam" id="NF011741">
    <property type="entry name" value="PRK15194.1"/>
    <property type="match status" value="1"/>
</dbReference>
<comment type="subcellular location">
    <subcellularLocation>
        <location evidence="1">Fimbrium</location>
    </subcellularLocation>
</comment>
<comment type="similarity">
    <text evidence="2">Belongs to the fimbrial protein family.</text>
</comment>
<evidence type="ECO:0000256" key="4">
    <source>
        <dbReference type="ARBA" id="ARBA00023157"/>
    </source>
</evidence>
<keyword evidence="5" id="KW-0281">Fimbrium</keyword>
<feature type="domain" description="Fimbrial-type adhesion" evidence="8">
    <location>
        <begin position="93"/>
        <end position="242"/>
    </location>
</feature>
<dbReference type="EMBL" id="CP006918">
    <property type="protein sequence ID" value="AHM77760.1"/>
    <property type="molecule type" value="Genomic_DNA"/>
</dbReference>
<organism evidence="9 10">
    <name type="scientific">Klebsiella pneumoniae 30684/NJST258_2</name>
    <dbReference type="NCBI Taxonomy" id="1420013"/>
    <lineage>
        <taxon>Bacteria</taxon>
        <taxon>Pseudomonadati</taxon>
        <taxon>Pseudomonadota</taxon>
        <taxon>Gammaproteobacteria</taxon>
        <taxon>Enterobacterales</taxon>
        <taxon>Enterobacteriaceae</taxon>
        <taxon>Klebsiella/Raoultella group</taxon>
        <taxon>Klebsiella</taxon>
        <taxon>Klebsiella pneumoniae complex</taxon>
    </lineage>
</organism>
<evidence type="ECO:0000313" key="10">
    <source>
        <dbReference type="Proteomes" id="UP000019586"/>
    </source>
</evidence>
<evidence type="ECO:0000259" key="8">
    <source>
        <dbReference type="Pfam" id="PF00419"/>
    </source>
</evidence>
<name>W8UFD4_KLEPN</name>
<evidence type="ECO:0000256" key="7">
    <source>
        <dbReference type="SAM" id="MobiDB-lite"/>
    </source>
</evidence>
<sequence length="242" mass="24834">MTQNTDHLSQRVKMAPIVSSVGRKLCRAGSRTTRLKSEMPGRHNGCQSGSLFRHRSKENSMKIKTLAMIVVSALSLSSTAALADTTTVNGGTVHFKGEVVNAACAVDAGSIDQTVQLGQVRSAKLATAGSTSSAVGFNIQLDDCDTTVATKASVAFAGTAIDSSNTTVLALQNSAAGSATNVGVQILDNTGTPLALDGATFSAATTLNDGPNIIPFQARYYATGAATAGIANADATFKVQYE</sequence>
<evidence type="ECO:0000313" key="9">
    <source>
        <dbReference type="EMBL" id="AHM77760.1"/>
    </source>
</evidence>
<accession>W8UFD4</accession>
<evidence type="ECO:0000256" key="3">
    <source>
        <dbReference type="ARBA" id="ARBA00022729"/>
    </source>
</evidence>
<dbReference type="InterPro" id="IPR000259">
    <property type="entry name" value="Adhesion_dom_fimbrial"/>
</dbReference>
<reference evidence="9 10" key="1">
    <citation type="journal article" date="2014" name="Proc. Natl. Acad. Sci. U.S.A.">
        <title>Molecular dissection of the evolution of carbapenem-resistant multilocus sequence type 258 Klebsiella pneumoniae.</title>
        <authorList>
            <person name="Deleo F.R."/>
            <person name="Chen L."/>
            <person name="Porcella S.F."/>
            <person name="Martens C.A."/>
            <person name="Kobayashi S.D."/>
            <person name="Porter A.R."/>
            <person name="Chavda K.D."/>
            <person name="Jacobs M.R."/>
            <person name="Mathema B."/>
            <person name="Olsen R.J."/>
            <person name="Bonomo R.A."/>
            <person name="Musser J.M."/>
            <person name="Kreiswirth B.N."/>
        </authorList>
    </citation>
    <scope>NUCLEOTIDE SEQUENCE [LARGE SCALE GENOMIC DNA]</scope>
    <source>
        <strain evidence="9">30684/NJST258_2</strain>
    </source>
</reference>
<keyword evidence="4" id="KW-1015">Disulfide bond</keyword>
<keyword evidence="3" id="KW-0732">Signal</keyword>
<feature type="region of interest" description="Disordered" evidence="7">
    <location>
        <begin position="31"/>
        <end position="50"/>
    </location>
</feature>
<dbReference type="PANTHER" id="PTHR33420">
    <property type="entry name" value="FIMBRIAL SUBUNIT ELFA-RELATED"/>
    <property type="match status" value="1"/>
</dbReference>
<protein>
    <recommendedName>
        <fullName evidence="6">Fimbrial subunit type 1</fullName>
    </recommendedName>
</protein>
<dbReference type="InterPro" id="IPR036937">
    <property type="entry name" value="Adhesion_dom_fimbrial_sf"/>
</dbReference>
<dbReference type="GO" id="GO:0043709">
    <property type="term" value="P:cell adhesion involved in single-species biofilm formation"/>
    <property type="evidence" value="ECO:0007669"/>
    <property type="project" value="TreeGrafter"/>
</dbReference>
<dbReference type="FunFam" id="2.60.40.1090:FF:000001">
    <property type="entry name" value="Type-1 fimbrial major subunit"/>
    <property type="match status" value="1"/>
</dbReference>
<dbReference type="AlphaFoldDB" id="W8UFD4"/>
<dbReference type="Proteomes" id="UP000019586">
    <property type="component" value="Chromosome"/>
</dbReference>
<dbReference type="HOGENOM" id="CLU_088965_0_0_6"/>
<dbReference type="Pfam" id="PF00419">
    <property type="entry name" value="Fimbrial"/>
    <property type="match status" value="1"/>
</dbReference>
<dbReference type="Gene3D" id="2.60.40.1090">
    <property type="entry name" value="Fimbrial-type adhesion domain"/>
    <property type="match status" value="1"/>
</dbReference>
<proteinExistence type="inferred from homology"/>